<evidence type="ECO:0000256" key="3">
    <source>
        <dbReference type="ARBA" id="ARBA00022692"/>
    </source>
</evidence>
<dbReference type="RefSeq" id="WP_378217971.1">
    <property type="nucleotide sequence ID" value="NZ_JBHRTK010000001.1"/>
</dbReference>
<feature type="transmembrane region" description="Helical" evidence="6">
    <location>
        <begin position="306"/>
        <end position="324"/>
    </location>
</feature>
<reference evidence="8" key="1">
    <citation type="journal article" date="2019" name="Int. J. Syst. Evol. Microbiol.">
        <title>The Global Catalogue of Microorganisms (GCM) 10K type strain sequencing project: providing services to taxonomists for standard genome sequencing and annotation.</title>
        <authorList>
            <consortium name="The Broad Institute Genomics Platform"/>
            <consortium name="The Broad Institute Genome Sequencing Center for Infectious Disease"/>
            <person name="Wu L."/>
            <person name="Ma J."/>
        </authorList>
    </citation>
    <scope>NUCLEOTIDE SEQUENCE [LARGE SCALE GENOMIC DNA]</scope>
    <source>
        <strain evidence="8">KCTC 52165</strain>
    </source>
</reference>
<dbReference type="Pfam" id="PF03631">
    <property type="entry name" value="Virul_fac_BrkB"/>
    <property type="match status" value="1"/>
</dbReference>
<evidence type="ECO:0000256" key="4">
    <source>
        <dbReference type="ARBA" id="ARBA00022989"/>
    </source>
</evidence>
<feature type="transmembrane region" description="Helical" evidence="6">
    <location>
        <begin position="92"/>
        <end position="111"/>
    </location>
</feature>
<keyword evidence="4 6" id="KW-1133">Transmembrane helix</keyword>
<evidence type="ECO:0000313" key="8">
    <source>
        <dbReference type="Proteomes" id="UP001595583"/>
    </source>
</evidence>
<comment type="subcellular location">
    <subcellularLocation>
        <location evidence="1">Cell membrane</location>
        <topology evidence="1">Multi-pass membrane protein</topology>
    </subcellularLocation>
</comment>
<dbReference type="PIRSF" id="PIRSF035875">
    <property type="entry name" value="RNase_BN"/>
    <property type="match status" value="1"/>
</dbReference>
<evidence type="ECO:0000256" key="2">
    <source>
        <dbReference type="ARBA" id="ARBA00022475"/>
    </source>
</evidence>
<organism evidence="7 8">
    <name type="scientific">Aquamicrobium soli</name>
    <dbReference type="NCBI Taxonomy" id="1811518"/>
    <lineage>
        <taxon>Bacteria</taxon>
        <taxon>Pseudomonadati</taxon>
        <taxon>Pseudomonadota</taxon>
        <taxon>Alphaproteobacteria</taxon>
        <taxon>Hyphomicrobiales</taxon>
        <taxon>Phyllobacteriaceae</taxon>
        <taxon>Aquamicrobium</taxon>
    </lineage>
</organism>
<evidence type="ECO:0000313" key="7">
    <source>
        <dbReference type="EMBL" id="MFC3204992.1"/>
    </source>
</evidence>
<dbReference type="Proteomes" id="UP001595583">
    <property type="component" value="Unassembled WGS sequence"/>
</dbReference>
<feature type="transmembrane region" description="Helical" evidence="6">
    <location>
        <begin position="214"/>
        <end position="234"/>
    </location>
</feature>
<evidence type="ECO:0000256" key="5">
    <source>
        <dbReference type="ARBA" id="ARBA00023136"/>
    </source>
</evidence>
<keyword evidence="8" id="KW-1185">Reference proteome</keyword>
<feature type="transmembrane region" description="Helical" evidence="6">
    <location>
        <begin position="177"/>
        <end position="202"/>
    </location>
</feature>
<keyword evidence="3 6" id="KW-0812">Transmembrane</keyword>
<dbReference type="NCBIfam" id="TIGR00765">
    <property type="entry name" value="yihY_not_rbn"/>
    <property type="match status" value="1"/>
</dbReference>
<accession>A0ABV7K6N0</accession>
<name>A0ABV7K6N0_9HYPH</name>
<dbReference type="EMBL" id="JBHRTK010000001">
    <property type="protein sequence ID" value="MFC3204992.1"/>
    <property type="molecule type" value="Genomic_DNA"/>
</dbReference>
<dbReference type="PANTHER" id="PTHR30213:SF1">
    <property type="entry name" value="INNER MEMBRANE PROTEIN YHJD"/>
    <property type="match status" value="1"/>
</dbReference>
<feature type="transmembrane region" description="Helical" evidence="6">
    <location>
        <begin position="31"/>
        <end position="53"/>
    </location>
</feature>
<feature type="transmembrane region" description="Helical" evidence="6">
    <location>
        <begin position="138"/>
        <end position="165"/>
    </location>
</feature>
<protein>
    <submittedName>
        <fullName evidence="7">YihY/virulence factor BrkB family protein</fullName>
    </submittedName>
</protein>
<dbReference type="InterPro" id="IPR017039">
    <property type="entry name" value="Virul_fac_BrkB"/>
</dbReference>
<sequence>MKIATVDLWTVVRSAVSGFFDDNALSHAAAMAFYAATSLAPILLIILGIAGFATGRDAAEIAISAQLTGLLGPRGADLLKATVENASAHKGMLASIVAVVTLLVGASGVFGEMQSTLNLIWKVRPQKTSLFSLARTRIASLGLVASLGFLLLVSLAASAAISAVGNVITSKLPFGEFMLSAANTLVSLILVALLFGAIFKILPDRALSWRDVRFGAAVTAVLFTVGKSLIGWYLGTSAIASSYGAAGSLIVLLLWVFYSSAIFLFGAEITRAAAVRFGSRRDLMPVEVGERRPGLSRVESSPLRPLGIIALVAGIASLATLAFLPRRHRRRSR</sequence>
<keyword evidence="2" id="KW-1003">Cell membrane</keyword>
<feature type="transmembrane region" description="Helical" evidence="6">
    <location>
        <begin position="246"/>
        <end position="267"/>
    </location>
</feature>
<evidence type="ECO:0000256" key="6">
    <source>
        <dbReference type="SAM" id="Phobius"/>
    </source>
</evidence>
<dbReference type="PANTHER" id="PTHR30213">
    <property type="entry name" value="INNER MEMBRANE PROTEIN YHJD"/>
    <property type="match status" value="1"/>
</dbReference>
<keyword evidence="5 6" id="KW-0472">Membrane</keyword>
<proteinExistence type="predicted"/>
<evidence type="ECO:0000256" key="1">
    <source>
        <dbReference type="ARBA" id="ARBA00004651"/>
    </source>
</evidence>
<gene>
    <name evidence="7" type="ORF">ACFOHJ_02100</name>
</gene>
<comment type="caution">
    <text evidence="7">The sequence shown here is derived from an EMBL/GenBank/DDBJ whole genome shotgun (WGS) entry which is preliminary data.</text>
</comment>